<keyword evidence="3" id="KW-1185">Reference proteome</keyword>
<organism evidence="2 3">
    <name type="scientific">Romboutsia ilealis</name>
    <dbReference type="NCBI Taxonomy" id="1115758"/>
    <lineage>
        <taxon>Bacteria</taxon>
        <taxon>Bacillati</taxon>
        <taxon>Bacillota</taxon>
        <taxon>Clostridia</taxon>
        <taxon>Peptostreptococcales</taxon>
        <taxon>Peptostreptococcaceae</taxon>
        <taxon>Romboutsia</taxon>
    </lineage>
</organism>
<dbReference type="Proteomes" id="UP000245622">
    <property type="component" value="Chromosome 1"/>
</dbReference>
<sequence length="237" mass="28132">MAIPKIIHYVWVGNNEKPKDIKMCMKTWKKHLKDYEIIEWNEKNFDINSNKFVKEAYEAKKWAYVSDYIRAYAIYNYGGIYLDTDVLVVESLDSLLDNKAFVGYENPQYPFTAVFGAEKNHPFIKDMLDYYDNKSFEFDKNNQYDKVNTKTVSDILIEDYDCKIGNQEQMLREGIKVYKDDVLCNPSVNSKTIHIFTGTWLEGNSSLIRNINKFIKLRLTNKFRLKLYSYYRNIKSK</sequence>
<accession>A0A1V1I381</accession>
<protein>
    <submittedName>
        <fullName evidence="2">Glycosyltransferase</fullName>
    </submittedName>
</protein>
<dbReference type="GO" id="GO:0051999">
    <property type="term" value="P:mannosyl-inositol phosphorylceramide biosynthetic process"/>
    <property type="evidence" value="ECO:0007669"/>
    <property type="project" value="TreeGrafter"/>
</dbReference>
<dbReference type="PANTHER" id="PTHR32385:SF15">
    <property type="entry name" value="INOSITOL PHOSPHOCERAMIDE MANNOSYLTRANSFERASE 1"/>
    <property type="match status" value="1"/>
</dbReference>
<dbReference type="EMBL" id="LN555523">
    <property type="protein sequence ID" value="CED94668.1"/>
    <property type="molecule type" value="Genomic_DNA"/>
</dbReference>
<dbReference type="GO" id="GO:0000030">
    <property type="term" value="F:mannosyltransferase activity"/>
    <property type="evidence" value="ECO:0007669"/>
    <property type="project" value="TreeGrafter"/>
</dbReference>
<dbReference type="InterPro" id="IPR007577">
    <property type="entry name" value="GlycoTrfase_DXD_sugar-bd_CS"/>
</dbReference>
<proteinExistence type="predicted"/>
<dbReference type="RefSeq" id="WP_180702170.1">
    <property type="nucleotide sequence ID" value="NZ_CAJUCR010000007.1"/>
</dbReference>
<gene>
    <name evidence="2" type="ORF">CRIB_2064</name>
</gene>
<dbReference type="Gene3D" id="3.90.550.20">
    <property type="match status" value="1"/>
</dbReference>
<dbReference type="SUPFAM" id="SSF53448">
    <property type="entry name" value="Nucleotide-diphospho-sugar transferases"/>
    <property type="match status" value="1"/>
</dbReference>
<dbReference type="GO" id="GO:0016020">
    <property type="term" value="C:membrane"/>
    <property type="evidence" value="ECO:0007669"/>
    <property type="project" value="GOC"/>
</dbReference>
<dbReference type="PANTHER" id="PTHR32385">
    <property type="entry name" value="MANNOSYL PHOSPHORYLINOSITOL CERAMIDE SYNTHASE"/>
    <property type="match status" value="1"/>
</dbReference>
<dbReference type="InterPro" id="IPR029044">
    <property type="entry name" value="Nucleotide-diphossugar_trans"/>
</dbReference>
<name>A0A1V1I381_9FIRM</name>
<evidence type="ECO:0000256" key="1">
    <source>
        <dbReference type="ARBA" id="ARBA00022679"/>
    </source>
</evidence>
<reference evidence="2 3" key="1">
    <citation type="submission" date="2014-04" db="EMBL/GenBank/DDBJ databases">
        <authorList>
            <person name="Hornung B.V."/>
        </authorList>
    </citation>
    <scope>NUCLEOTIDE SEQUENCE [LARGE SCALE GENOMIC DNA]</scope>
    <source>
        <strain evidence="2 3">CRIB</strain>
    </source>
</reference>
<dbReference type="GeneID" id="82206088"/>
<evidence type="ECO:0000313" key="2">
    <source>
        <dbReference type="EMBL" id="CED94668.1"/>
    </source>
</evidence>
<dbReference type="KEGG" id="ril:CRIB_2064"/>
<dbReference type="AlphaFoldDB" id="A0A1V1I381"/>
<evidence type="ECO:0000313" key="3">
    <source>
        <dbReference type="Proteomes" id="UP000245622"/>
    </source>
</evidence>
<keyword evidence="1 2" id="KW-0808">Transferase</keyword>
<dbReference type="Pfam" id="PF04488">
    <property type="entry name" value="Gly_transf_sug"/>
    <property type="match status" value="1"/>
</dbReference>
<dbReference type="InterPro" id="IPR051706">
    <property type="entry name" value="Glycosyltransferase_domain"/>
</dbReference>